<evidence type="ECO:0000313" key="2">
    <source>
        <dbReference type="Proteomes" id="UP000798662"/>
    </source>
</evidence>
<organism evidence="1 2">
    <name type="scientific">Pyropia yezoensis</name>
    <name type="common">Susabi-nori</name>
    <name type="synonym">Porphyra yezoensis</name>
    <dbReference type="NCBI Taxonomy" id="2788"/>
    <lineage>
        <taxon>Eukaryota</taxon>
        <taxon>Rhodophyta</taxon>
        <taxon>Bangiophyceae</taxon>
        <taxon>Bangiales</taxon>
        <taxon>Bangiaceae</taxon>
        <taxon>Pyropia</taxon>
    </lineage>
</organism>
<evidence type="ECO:0000313" key="1">
    <source>
        <dbReference type="EMBL" id="KAK1863124.1"/>
    </source>
</evidence>
<gene>
    <name evidence="1" type="ORF">I4F81_005686</name>
</gene>
<name>A0ACC3BZG8_PYRYE</name>
<dbReference type="EMBL" id="CM020619">
    <property type="protein sequence ID" value="KAK1863124.1"/>
    <property type="molecule type" value="Genomic_DNA"/>
</dbReference>
<keyword evidence="2" id="KW-1185">Reference proteome</keyword>
<protein>
    <submittedName>
        <fullName evidence="1">Uncharacterized protein</fullName>
    </submittedName>
</protein>
<sequence length="415" mass="41814">MRRLFHKPTHLLGVHEVLHRHTSDDEEVRGSGGNGNSLAVPTAREPPGEEGASADGGDPLSPWPATLIRRTASLLLPQGAGVGGHGPSTGVIDSPPDPPADSEVVVRRRLSVLSFTSLWGGDDALSADEALDASGGAGAEEAPVTRTRLYGHLNRASKGGGARRTAPHTPTVGGGGAALSQSRHSPAEEGSLRWDLLSGPEQTGLSSRRDRPHPGSTRRVAEVPASPRTAARLSGRLAGGAGGGGGGSDGVGGKHGGRERPKDALGGWKRGDPVSYGALALSGGEPSLGRRPLPSKASGRYRSTSTPALACDKRAVGHRRDTSADRRKRRPVVGGSGGRDGPASLGGGGGSGGSGGGGKGGGAGAATGGHADRPRSPPTTLSAQCEHSSRKAAAFELSVASSERMLNSLVSIENT</sequence>
<comment type="caution">
    <text evidence="1">The sequence shown here is derived from an EMBL/GenBank/DDBJ whole genome shotgun (WGS) entry which is preliminary data.</text>
</comment>
<reference evidence="1" key="1">
    <citation type="submission" date="2019-11" db="EMBL/GenBank/DDBJ databases">
        <title>Nori genome reveals adaptations in red seaweeds to the harsh intertidal environment.</title>
        <authorList>
            <person name="Wang D."/>
            <person name="Mao Y."/>
        </authorList>
    </citation>
    <scope>NUCLEOTIDE SEQUENCE</scope>
    <source>
        <tissue evidence="1">Gametophyte</tissue>
    </source>
</reference>
<dbReference type="Proteomes" id="UP000798662">
    <property type="component" value="Chromosome 2"/>
</dbReference>
<accession>A0ACC3BZG8</accession>
<proteinExistence type="predicted"/>